<gene>
    <name evidence="1" type="ORF">DAPPUDRAFT_339335</name>
</gene>
<accession>E9I3E4</accession>
<evidence type="ECO:0000313" key="1">
    <source>
        <dbReference type="EMBL" id="EFX61486.1"/>
    </source>
</evidence>
<dbReference type="KEGG" id="dpx:DAPPUDRAFT_339335"/>
<dbReference type="EMBL" id="GL734516">
    <property type="protein sequence ID" value="EFX61486.1"/>
    <property type="molecule type" value="Genomic_DNA"/>
</dbReference>
<dbReference type="Proteomes" id="UP000000305">
    <property type="component" value="Unassembled WGS sequence"/>
</dbReference>
<name>E9I3E4_DAPPU</name>
<evidence type="ECO:0000313" key="2">
    <source>
        <dbReference type="Proteomes" id="UP000000305"/>
    </source>
</evidence>
<dbReference type="AlphaFoldDB" id="E9I3E4"/>
<dbReference type="InParanoid" id="E9I3E4"/>
<protein>
    <submittedName>
        <fullName evidence="1">Uncharacterized protein</fullName>
    </submittedName>
</protein>
<dbReference type="HOGENOM" id="CLU_2892412_0_0_1"/>
<proteinExistence type="predicted"/>
<feature type="non-terminal residue" evidence="1">
    <location>
        <position position="1"/>
    </location>
</feature>
<reference evidence="1 2" key="1">
    <citation type="journal article" date="2011" name="Science">
        <title>The ecoresponsive genome of Daphnia pulex.</title>
        <authorList>
            <person name="Colbourne J.K."/>
            <person name="Pfrender M.E."/>
            <person name="Gilbert D."/>
            <person name="Thomas W.K."/>
            <person name="Tucker A."/>
            <person name="Oakley T.H."/>
            <person name="Tokishita S."/>
            <person name="Aerts A."/>
            <person name="Arnold G.J."/>
            <person name="Basu M.K."/>
            <person name="Bauer D.J."/>
            <person name="Caceres C.E."/>
            <person name="Carmel L."/>
            <person name="Casola C."/>
            <person name="Choi J.H."/>
            <person name="Detter J.C."/>
            <person name="Dong Q."/>
            <person name="Dusheyko S."/>
            <person name="Eads B.D."/>
            <person name="Frohlich T."/>
            <person name="Geiler-Samerotte K.A."/>
            <person name="Gerlach D."/>
            <person name="Hatcher P."/>
            <person name="Jogdeo S."/>
            <person name="Krijgsveld J."/>
            <person name="Kriventseva E.V."/>
            <person name="Kultz D."/>
            <person name="Laforsch C."/>
            <person name="Lindquist E."/>
            <person name="Lopez J."/>
            <person name="Manak J.R."/>
            <person name="Muller J."/>
            <person name="Pangilinan J."/>
            <person name="Patwardhan R.P."/>
            <person name="Pitluck S."/>
            <person name="Pritham E.J."/>
            <person name="Rechtsteiner A."/>
            <person name="Rho M."/>
            <person name="Rogozin I.B."/>
            <person name="Sakarya O."/>
            <person name="Salamov A."/>
            <person name="Schaack S."/>
            <person name="Shapiro H."/>
            <person name="Shiga Y."/>
            <person name="Skalitzky C."/>
            <person name="Smith Z."/>
            <person name="Souvorov A."/>
            <person name="Sung W."/>
            <person name="Tang Z."/>
            <person name="Tsuchiya D."/>
            <person name="Tu H."/>
            <person name="Vos H."/>
            <person name="Wang M."/>
            <person name="Wolf Y.I."/>
            <person name="Yamagata H."/>
            <person name="Yamada T."/>
            <person name="Ye Y."/>
            <person name="Shaw J.R."/>
            <person name="Andrews J."/>
            <person name="Crease T.J."/>
            <person name="Tang H."/>
            <person name="Lucas S.M."/>
            <person name="Robertson H.M."/>
            <person name="Bork P."/>
            <person name="Koonin E.V."/>
            <person name="Zdobnov E.M."/>
            <person name="Grigoriev I.V."/>
            <person name="Lynch M."/>
            <person name="Boore J.L."/>
        </authorList>
    </citation>
    <scope>NUCLEOTIDE SEQUENCE [LARGE SCALE GENOMIC DNA]</scope>
</reference>
<keyword evidence="2" id="KW-1185">Reference proteome</keyword>
<organism evidence="1 2">
    <name type="scientific">Daphnia pulex</name>
    <name type="common">Water flea</name>
    <dbReference type="NCBI Taxonomy" id="6669"/>
    <lineage>
        <taxon>Eukaryota</taxon>
        <taxon>Metazoa</taxon>
        <taxon>Ecdysozoa</taxon>
        <taxon>Arthropoda</taxon>
        <taxon>Crustacea</taxon>
        <taxon>Branchiopoda</taxon>
        <taxon>Diplostraca</taxon>
        <taxon>Cladocera</taxon>
        <taxon>Anomopoda</taxon>
        <taxon>Daphniidae</taxon>
        <taxon>Daphnia</taxon>
    </lineage>
</organism>
<sequence length="63" mass="7155">MILEDRQFLLKTETMKATGTTAHKLKFEINVNGGNNHKPDHRLTKISANGIKLVFEKFQEGNT</sequence>